<keyword evidence="3" id="KW-0378">Hydrolase</keyword>
<dbReference type="EMBL" id="CP063845">
    <property type="protein sequence ID" value="UFP95631.1"/>
    <property type="molecule type" value="Genomic_DNA"/>
</dbReference>
<dbReference type="Pfam" id="PF05685">
    <property type="entry name" value="Uma2"/>
    <property type="match status" value="1"/>
</dbReference>
<dbReference type="PANTHER" id="PTHR33352">
    <property type="entry name" value="SLR1095 PROTEIN"/>
    <property type="match status" value="1"/>
</dbReference>
<dbReference type="PANTHER" id="PTHR33352:SF2">
    <property type="entry name" value="SLL0995 PROTEIN"/>
    <property type="match status" value="1"/>
</dbReference>
<accession>A0ABY3PPQ5</accession>
<dbReference type="InterPro" id="IPR011335">
    <property type="entry name" value="Restrct_endonuc-II-like"/>
</dbReference>
<name>A0ABY3PPQ5_9CYAN</name>
<dbReference type="InterPro" id="IPR008538">
    <property type="entry name" value="Uma2"/>
</dbReference>
<reference evidence="3 4" key="1">
    <citation type="journal article" date="2021" name="Genome Biol. Evol.">
        <title>Complete Genome Sequencing of a Novel Gloeobacter Species from a Waterfall Cave in Mexico.</title>
        <authorList>
            <person name="Saw J.H."/>
            <person name="Cardona T."/>
            <person name="Montejano G."/>
        </authorList>
    </citation>
    <scope>NUCLEOTIDE SEQUENCE [LARGE SCALE GENOMIC DNA]</scope>
    <source>
        <strain evidence="3">MG652769</strain>
    </source>
</reference>
<keyword evidence="3" id="KW-0255">Endonuclease</keyword>
<dbReference type="InterPro" id="IPR012296">
    <property type="entry name" value="Nuclease_put_TT1808"/>
</dbReference>
<evidence type="ECO:0000256" key="1">
    <source>
        <dbReference type="SAM" id="Coils"/>
    </source>
</evidence>
<sequence>MTRALEPVTYPSGDGTPVAETFAHLYAILVILEVLRQYLEGQQATVLAHQFLYYAPGIPTARVVPDVMVIFGVEPGGRDNYKIWEEGRVPSVVFEITSAATRAQDQGIKKALYEQLGVGEYWLFDPKGEWLAEPLLGYRLTPTLADPDLPQMVYTPIVGGLSAVLGLRLVAEGALVNFYRLDTGEKLLIPSELAAELRSTAARLKQVEQQLGQAEQQLDRKRRRAEILAEALRAQGLDPDKLHGIEALR</sequence>
<dbReference type="RefSeq" id="WP_230842858.1">
    <property type="nucleotide sequence ID" value="NZ_CP063845.1"/>
</dbReference>
<gene>
    <name evidence="3" type="ORF">ISF26_05145</name>
</gene>
<dbReference type="Gene3D" id="3.90.1570.10">
    <property type="entry name" value="tt1808, chain A"/>
    <property type="match status" value="1"/>
</dbReference>
<keyword evidence="1" id="KW-0175">Coiled coil</keyword>
<dbReference type="Proteomes" id="UP001054846">
    <property type="component" value="Chromosome"/>
</dbReference>
<feature type="coiled-coil region" evidence="1">
    <location>
        <begin position="197"/>
        <end position="235"/>
    </location>
</feature>
<dbReference type="GO" id="GO:0004519">
    <property type="term" value="F:endonuclease activity"/>
    <property type="evidence" value="ECO:0007669"/>
    <property type="project" value="UniProtKB-KW"/>
</dbReference>
<proteinExistence type="predicted"/>
<evidence type="ECO:0000313" key="3">
    <source>
        <dbReference type="EMBL" id="UFP95631.1"/>
    </source>
</evidence>
<keyword evidence="3" id="KW-0540">Nuclease</keyword>
<protein>
    <submittedName>
        <fullName evidence="3">Uma2 family endonuclease</fullName>
    </submittedName>
</protein>
<keyword evidence="4" id="KW-1185">Reference proteome</keyword>
<feature type="domain" description="Putative restriction endonuclease" evidence="2">
    <location>
        <begin position="20"/>
        <end position="149"/>
    </location>
</feature>
<dbReference type="SUPFAM" id="SSF52980">
    <property type="entry name" value="Restriction endonuclease-like"/>
    <property type="match status" value="1"/>
</dbReference>
<organism evidence="3 4">
    <name type="scientific">Gloeobacter morelensis MG652769</name>
    <dbReference type="NCBI Taxonomy" id="2781736"/>
    <lineage>
        <taxon>Bacteria</taxon>
        <taxon>Bacillati</taxon>
        <taxon>Cyanobacteriota</taxon>
        <taxon>Cyanophyceae</taxon>
        <taxon>Gloeobacterales</taxon>
        <taxon>Gloeobacteraceae</taxon>
        <taxon>Gloeobacter</taxon>
        <taxon>Gloeobacter morelensis</taxon>
    </lineage>
</organism>
<evidence type="ECO:0000313" key="4">
    <source>
        <dbReference type="Proteomes" id="UP001054846"/>
    </source>
</evidence>
<dbReference type="CDD" id="cd06260">
    <property type="entry name" value="DUF820-like"/>
    <property type="match status" value="1"/>
</dbReference>
<evidence type="ECO:0000259" key="2">
    <source>
        <dbReference type="Pfam" id="PF05685"/>
    </source>
</evidence>